<dbReference type="InterPro" id="IPR035959">
    <property type="entry name" value="RutC-like_sf"/>
</dbReference>
<organism evidence="1 2">
    <name type="scientific">Clonostachys chloroleuca</name>
    <dbReference type="NCBI Taxonomy" id="1926264"/>
    <lineage>
        <taxon>Eukaryota</taxon>
        <taxon>Fungi</taxon>
        <taxon>Dikarya</taxon>
        <taxon>Ascomycota</taxon>
        <taxon>Pezizomycotina</taxon>
        <taxon>Sordariomycetes</taxon>
        <taxon>Hypocreomycetidae</taxon>
        <taxon>Hypocreales</taxon>
        <taxon>Bionectriaceae</taxon>
        <taxon>Clonostachys</taxon>
    </lineage>
</organism>
<dbReference type="SUPFAM" id="SSF55298">
    <property type="entry name" value="YjgF-like"/>
    <property type="match status" value="1"/>
</dbReference>
<gene>
    <name evidence="1" type="ORF">CCHLO57077_00018813</name>
</gene>
<dbReference type="InterPro" id="IPR006175">
    <property type="entry name" value="YjgF/YER057c/UK114"/>
</dbReference>
<dbReference type="Pfam" id="PF01042">
    <property type="entry name" value="Ribonuc_L-PSP"/>
    <property type="match status" value="1"/>
</dbReference>
<evidence type="ECO:0008006" key="3">
    <source>
        <dbReference type="Google" id="ProtNLM"/>
    </source>
</evidence>
<name>A0AA35LZW9_9HYPO</name>
<sequence length="154" mass="16429">MANESSNENFPGRSQLTDLGVGCFNAPGYSTTFAKFANLSNAVTVPANATIIHITGQLGVNDEGELVAGPAQQLLQAFLNVEKNLLAAGARHGWKSVYKCVAYHSPDLNEERLQIYAGLIKEFCGSNKPSQTSVTVPTLWLGAYIEITVEAVVG</sequence>
<dbReference type="AlphaFoldDB" id="A0AA35LZW9"/>
<accession>A0AA35LZW9</accession>
<protein>
    <recommendedName>
        <fullName evidence="3">YjgF-like protein</fullName>
    </recommendedName>
</protein>
<evidence type="ECO:0000313" key="1">
    <source>
        <dbReference type="EMBL" id="CAI6087322.1"/>
    </source>
</evidence>
<reference evidence="1" key="1">
    <citation type="submission" date="2023-01" db="EMBL/GenBank/DDBJ databases">
        <authorList>
            <person name="Piombo E."/>
        </authorList>
    </citation>
    <scope>NUCLEOTIDE SEQUENCE</scope>
</reference>
<keyword evidence="2" id="KW-1185">Reference proteome</keyword>
<proteinExistence type="predicted"/>
<dbReference type="Gene3D" id="3.30.1330.40">
    <property type="entry name" value="RutC-like"/>
    <property type="match status" value="1"/>
</dbReference>
<dbReference type="EMBL" id="CABFNP030000798">
    <property type="protein sequence ID" value="CAI6087322.1"/>
    <property type="molecule type" value="Genomic_DNA"/>
</dbReference>
<dbReference type="Proteomes" id="UP001160390">
    <property type="component" value="Unassembled WGS sequence"/>
</dbReference>
<comment type="caution">
    <text evidence="1">The sequence shown here is derived from an EMBL/GenBank/DDBJ whole genome shotgun (WGS) entry which is preliminary data.</text>
</comment>
<evidence type="ECO:0000313" key="2">
    <source>
        <dbReference type="Proteomes" id="UP001160390"/>
    </source>
</evidence>